<dbReference type="Gene3D" id="1.10.530.10">
    <property type="match status" value="1"/>
</dbReference>
<feature type="chain" id="PRO_5041356189" description="Glycosyl hydrolases family 22 (GH22) domain-containing protein" evidence="3">
    <location>
        <begin position="24"/>
        <end position="176"/>
    </location>
</feature>
<gene>
    <name evidence="5" type="ORF">PODLI_1B004913</name>
</gene>
<evidence type="ECO:0000259" key="4">
    <source>
        <dbReference type="PROSITE" id="PS00128"/>
    </source>
</evidence>
<accession>A0AA35LGC7</accession>
<dbReference type="Pfam" id="PF00062">
    <property type="entry name" value="Lys"/>
    <property type="match status" value="1"/>
</dbReference>
<protein>
    <recommendedName>
        <fullName evidence="4">Glycosyl hydrolases family 22 (GH22) domain-containing protein</fullName>
    </recommendedName>
</protein>
<dbReference type="PROSITE" id="PS00128">
    <property type="entry name" value="GLYCOSYL_HYDROL_F22_1"/>
    <property type="match status" value="1"/>
</dbReference>
<dbReference type="InterPro" id="IPR000974">
    <property type="entry name" value="Glyco_hydro_22_lys"/>
</dbReference>
<dbReference type="AlphaFoldDB" id="A0AA35LGC7"/>
<dbReference type="PANTHER" id="PTHR11407:SF69">
    <property type="entry name" value="LYSOZYME C, MILK ISOZYME"/>
    <property type="match status" value="1"/>
</dbReference>
<keyword evidence="3" id="KW-0732">Signal</keyword>
<dbReference type="InterPro" id="IPR019799">
    <property type="entry name" value="Glyco_hydro_22_CS"/>
</dbReference>
<dbReference type="EMBL" id="OX395142">
    <property type="protein sequence ID" value="CAI5795831.1"/>
    <property type="molecule type" value="Genomic_DNA"/>
</dbReference>
<dbReference type="GO" id="GO:0003796">
    <property type="term" value="F:lysozyme activity"/>
    <property type="evidence" value="ECO:0007669"/>
    <property type="project" value="InterPro"/>
</dbReference>
<dbReference type="Proteomes" id="UP001178461">
    <property type="component" value="Chromosome 17"/>
</dbReference>
<dbReference type="SUPFAM" id="SSF53955">
    <property type="entry name" value="Lysozyme-like"/>
    <property type="match status" value="1"/>
</dbReference>
<dbReference type="PRINTS" id="PR00137">
    <property type="entry name" value="LYSOZYME"/>
</dbReference>
<dbReference type="SMART" id="SM00263">
    <property type="entry name" value="LYZ1"/>
    <property type="match status" value="1"/>
</dbReference>
<comment type="similarity">
    <text evidence="2">Belongs to the glycosyl hydrolase 22 family.</text>
</comment>
<dbReference type="PROSITE" id="PS51348">
    <property type="entry name" value="GLYCOSYL_HYDROL_F22_2"/>
    <property type="match status" value="1"/>
</dbReference>
<feature type="signal peptide" evidence="3">
    <location>
        <begin position="1"/>
        <end position="23"/>
    </location>
</feature>
<evidence type="ECO:0000256" key="1">
    <source>
        <dbReference type="ARBA" id="ARBA00023157"/>
    </source>
</evidence>
<name>A0AA35LGC7_9SAUR</name>
<keyword evidence="1" id="KW-1015">Disulfide bond</keyword>
<proteinExistence type="inferred from homology"/>
<dbReference type="InterPro" id="IPR001916">
    <property type="entry name" value="Glyco_hydro_22"/>
</dbReference>
<dbReference type="PRINTS" id="PR00135">
    <property type="entry name" value="LYZLACT"/>
</dbReference>
<sequence>MKAFLLSVFYLLIVGHETKVFDACELFYLLRSYGMDSSTWTGLHQFVCLATFASNLTTNYFTSEGDHPYYGLFRLNGAKWCSNGKQASKNKCSIACDKFLDEDIKDDTECVKKVIGDKEIVSSKQFSEWPLYEKHCGVEAITIIALRCVMFFPMSEWFQQLLKKKKENPLHIKVHK</sequence>
<reference evidence="5" key="1">
    <citation type="submission" date="2022-12" db="EMBL/GenBank/DDBJ databases">
        <authorList>
            <person name="Alioto T."/>
            <person name="Alioto T."/>
            <person name="Gomez Garrido J."/>
        </authorList>
    </citation>
    <scope>NUCLEOTIDE SEQUENCE</scope>
</reference>
<evidence type="ECO:0000256" key="2">
    <source>
        <dbReference type="RuleBase" id="RU004440"/>
    </source>
</evidence>
<dbReference type="InterPro" id="IPR023346">
    <property type="entry name" value="Lysozyme-like_dom_sf"/>
</dbReference>
<feature type="domain" description="Glycosyl hydrolases family 22 (GH22)" evidence="4">
    <location>
        <begin position="92"/>
        <end position="110"/>
    </location>
</feature>
<evidence type="ECO:0000256" key="3">
    <source>
        <dbReference type="SAM" id="SignalP"/>
    </source>
</evidence>
<keyword evidence="6" id="KW-1185">Reference proteome</keyword>
<dbReference type="PANTHER" id="PTHR11407">
    <property type="entry name" value="LYSOZYME C"/>
    <property type="match status" value="1"/>
</dbReference>
<organism evidence="5 6">
    <name type="scientific">Podarcis lilfordi</name>
    <name type="common">Lilford's wall lizard</name>
    <dbReference type="NCBI Taxonomy" id="74358"/>
    <lineage>
        <taxon>Eukaryota</taxon>
        <taxon>Metazoa</taxon>
        <taxon>Chordata</taxon>
        <taxon>Craniata</taxon>
        <taxon>Vertebrata</taxon>
        <taxon>Euteleostomi</taxon>
        <taxon>Lepidosauria</taxon>
        <taxon>Squamata</taxon>
        <taxon>Bifurcata</taxon>
        <taxon>Unidentata</taxon>
        <taxon>Episquamata</taxon>
        <taxon>Laterata</taxon>
        <taxon>Lacertibaenia</taxon>
        <taxon>Lacertidae</taxon>
        <taxon>Podarcis</taxon>
    </lineage>
</organism>
<evidence type="ECO:0000313" key="5">
    <source>
        <dbReference type="EMBL" id="CAI5795831.1"/>
    </source>
</evidence>
<evidence type="ECO:0000313" key="6">
    <source>
        <dbReference type="Proteomes" id="UP001178461"/>
    </source>
</evidence>